<protein>
    <submittedName>
        <fullName evidence="2">Uncharacterized protein</fullName>
    </submittedName>
</protein>
<dbReference type="EMBL" id="KI271582">
    <property type="protein sequence ID" value="ERL66445.1"/>
    <property type="molecule type" value="Genomic_DNA"/>
</dbReference>
<gene>
    <name evidence="2" type="ORF">L248_0124</name>
</gene>
<evidence type="ECO:0000256" key="1">
    <source>
        <dbReference type="SAM" id="Phobius"/>
    </source>
</evidence>
<dbReference type="Proteomes" id="UP000030647">
    <property type="component" value="Unassembled WGS sequence"/>
</dbReference>
<keyword evidence="1" id="KW-0812">Transmembrane</keyword>
<name>U4TSP3_9LACO</name>
<sequence length="104" mass="11269">MKKTLRERILFVLVKIAVIVLLVFLLLCAMVARVISVRLSGSDQAPLPAIGQVLKPAPILFLVIAVLGALLLTAAPAPWSLITVGLTLVYTLWLVFRLAAILKK</sequence>
<keyword evidence="3" id="KW-1185">Reference proteome</keyword>
<feature type="transmembrane region" description="Helical" evidence="1">
    <location>
        <begin position="12"/>
        <end position="36"/>
    </location>
</feature>
<organism evidence="2 3">
    <name type="scientific">Schleiferilactobacillus shenzhenensis LY-73</name>
    <dbReference type="NCBI Taxonomy" id="1231336"/>
    <lineage>
        <taxon>Bacteria</taxon>
        <taxon>Bacillati</taxon>
        <taxon>Bacillota</taxon>
        <taxon>Bacilli</taxon>
        <taxon>Lactobacillales</taxon>
        <taxon>Lactobacillaceae</taxon>
        <taxon>Schleiferilactobacillus</taxon>
    </lineage>
</organism>
<accession>U4TSP3</accession>
<dbReference type="HOGENOM" id="CLU_2246608_0_0_9"/>
<evidence type="ECO:0000313" key="2">
    <source>
        <dbReference type="EMBL" id="ERL66445.1"/>
    </source>
</evidence>
<dbReference type="eggNOG" id="ENOG5032P7Q">
    <property type="taxonomic scope" value="Bacteria"/>
</dbReference>
<dbReference type="AlphaFoldDB" id="U4TSP3"/>
<reference evidence="3" key="1">
    <citation type="journal article" date="2013" name="Genome Announc.">
        <title>Whole-Genome Sequencing of Lactobacillus shenzhenensis Strain LY-73T.</title>
        <authorList>
            <person name="Lin Z."/>
            <person name="Liu Z."/>
            <person name="Yang R."/>
            <person name="Zou Y."/>
            <person name="Wan D."/>
            <person name="Chen J."/>
            <person name="Guo M."/>
            <person name="Zhao J."/>
            <person name="Fang C."/>
            <person name="Yang R."/>
            <person name="Liu F."/>
        </authorList>
    </citation>
    <scope>NUCLEOTIDE SEQUENCE [LARGE SCALE GENOMIC DNA]</scope>
    <source>
        <strain evidence="3">LY-73</strain>
    </source>
</reference>
<keyword evidence="1" id="KW-0472">Membrane</keyword>
<dbReference type="RefSeq" id="WP_022528071.1">
    <property type="nucleotide sequence ID" value="NZ_KI271582.1"/>
</dbReference>
<proteinExistence type="predicted"/>
<feature type="transmembrane region" description="Helical" evidence="1">
    <location>
        <begin position="81"/>
        <end position="102"/>
    </location>
</feature>
<keyword evidence="1" id="KW-1133">Transmembrane helix</keyword>
<feature type="transmembrane region" description="Helical" evidence="1">
    <location>
        <begin position="56"/>
        <end position="74"/>
    </location>
</feature>
<evidence type="ECO:0000313" key="3">
    <source>
        <dbReference type="Proteomes" id="UP000030647"/>
    </source>
</evidence>